<keyword evidence="1" id="KW-0227">DNA damage</keyword>
<keyword evidence="3" id="KW-0234">DNA repair</keyword>
<keyword evidence="6" id="KW-1185">Reference proteome</keyword>
<name>A0ABP8S0F8_9PSEU</name>
<dbReference type="EMBL" id="BAABGT010000087">
    <property type="protein sequence ID" value="GAA4554917.1"/>
    <property type="molecule type" value="Genomic_DNA"/>
</dbReference>
<gene>
    <name evidence="5" type="ORF">GCM10023175_54130</name>
</gene>
<sequence length="186" mass="20362">MSPHTSTVPDLIGSGVRILFVGVNPSLSAVATQAPFGRRGNRFYPAMYRAGILDRNIDASRGMRQVDREYLLWRGIGITSLVRRATGQANELRPEELIQGRQALARLVCTVDPSVVAVLGITAFRIAFEDRSAELGRQPHDVCQTPLWVLPNPSGRNLRATLDDIAEAFREVAVAAGMDVLPAFPR</sequence>
<dbReference type="Gene3D" id="3.40.470.10">
    <property type="entry name" value="Uracil-DNA glycosylase-like domain"/>
    <property type="match status" value="1"/>
</dbReference>
<feature type="domain" description="Uracil-DNA glycosylase-like" evidence="4">
    <location>
        <begin position="14"/>
        <end position="169"/>
    </location>
</feature>
<dbReference type="InterPro" id="IPR015637">
    <property type="entry name" value="MUG/TDG"/>
</dbReference>
<evidence type="ECO:0000259" key="4">
    <source>
        <dbReference type="Pfam" id="PF03167"/>
    </source>
</evidence>
<evidence type="ECO:0000256" key="3">
    <source>
        <dbReference type="ARBA" id="ARBA00023204"/>
    </source>
</evidence>
<dbReference type="CDD" id="cd10028">
    <property type="entry name" value="UDG-F2_TDG_MUG"/>
    <property type="match status" value="1"/>
</dbReference>
<dbReference type="SUPFAM" id="SSF52141">
    <property type="entry name" value="Uracil-DNA glycosylase-like"/>
    <property type="match status" value="1"/>
</dbReference>
<accession>A0ABP8S0F8</accession>
<evidence type="ECO:0000313" key="6">
    <source>
        <dbReference type="Proteomes" id="UP001501598"/>
    </source>
</evidence>
<dbReference type="InterPro" id="IPR005122">
    <property type="entry name" value="Uracil-DNA_glycosylase-like"/>
</dbReference>
<dbReference type="InterPro" id="IPR036895">
    <property type="entry name" value="Uracil-DNA_glycosylase-like_sf"/>
</dbReference>
<proteinExistence type="predicted"/>
<evidence type="ECO:0000256" key="2">
    <source>
        <dbReference type="ARBA" id="ARBA00022801"/>
    </source>
</evidence>
<dbReference type="PANTHER" id="PTHR12159:SF9">
    <property type="entry name" value="G_T MISMATCH-SPECIFIC THYMINE DNA GLYCOSYLASE"/>
    <property type="match status" value="1"/>
</dbReference>
<evidence type="ECO:0000256" key="1">
    <source>
        <dbReference type="ARBA" id="ARBA00022763"/>
    </source>
</evidence>
<keyword evidence="2" id="KW-0378">Hydrolase</keyword>
<comment type="caution">
    <text evidence="5">The sequence shown here is derived from an EMBL/GenBank/DDBJ whole genome shotgun (WGS) entry which is preliminary data.</text>
</comment>
<reference evidence="6" key="1">
    <citation type="journal article" date="2019" name="Int. J. Syst. Evol. Microbiol.">
        <title>The Global Catalogue of Microorganisms (GCM) 10K type strain sequencing project: providing services to taxonomists for standard genome sequencing and annotation.</title>
        <authorList>
            <consortium name="The Broad Institute Genomics Platform"/>
            <consortium name="The Broad Institute Genome Sequencing Center for Infectious Disease"/>
            <person name="Wu L."/>
            <person name="Ma J."/>
        </authorList>
    </citation>
    <scope>NUCLEOTIDE SEQUENCE [LARGE SCALE GENOMIC DNA]</scope>
    <source>
        <strain evidence="6">JCM 17906</strain>
    </source>
</reference>
<protein>
    <recommendedName>
        <fullName evidence="4">Uracil-DNA glycosylase-like domain-containing protein</fullName>
    </recommendedName>
</protein>
<evidence type="ECO:0000313" key="5">
    <source>
        <dbReference type="EMBL" id="GAA4554917.1"/>
    </source>
</evidence>
<dbReference type="Proteomes" id="UP001501598">
    <property type="component" value="Unassembled WGS sequence"/>
</dbReference>
<dbReference type="Pfam" id="PF03167">
    <property type="entry name" value="UDG"/>
    <property type="match status" value="1"/>
</dbReference>
<organism evidence="5 6">
    <name type="scientific">Pseudonocardia xishanensis</name>
    <dbReference type="NCBI Taxonomy" id="630995"/>
    <lineage>
        <taxon>Bacteria</taxon>
        <taxon>Bacillati</taxon>
        <taxon>Actinomycetota</taxon>
        <taxon>Actinomycetes</taxon>
        <taxon>Pseudonocardiales</taxon>
        <taxon>Pseudonocardiaceae</taxon>
        <taxon>Pseudonocardia</taxon>
    </lineage>
</organism>
<dbReference type="PANTHER" id="PTHR12159">
    <property type="entry name" value="G/T AND G/U MISMATCH-SPECIFIC DNA GLYCOSYLASE"/>
    <property type="match status" value="1"/>
</dbReference>